<dbReference type="EMBL" id="JACASE010000001">
    <property type="protein sequence ID" value="KAF6508345.1"/>
    <property type="molecule type" value="Genomic_DNA"/>
</dbReference>
<name>A0A7J8KHQ3_ROUAE</name>
<protein>
    <submittedName>
        <fullName evidence="1">Sperm tail PG-rich repeat containing 1</fullName>
    </submittedName>
</protein>
<gene>
    <name evidence="1" type="ORF">HJG63_018637</name>
</gene>
<keyword evidence="2" id="KW-1185">Reference proteome</keyword>
<dbReference type="Proteomes" id="UP000593571">
    <property type="component" value="Unassembled WGS sequence"/>
</dbReference>
<dbReference type="AlphaFoldDB" id="A0A7J8KHQ3"/>
<comment type="caution">
    <text evidence="1">The sequence shown here is derived from an EMBL/GenBank/DDBJ whole genome shotgun (WGS) entry which is preliminary data.</text>
</comment>
<sequence length="79" mass="8583">MITPVLASTTSFTSLQCSTVSRCPRKGHALFPLWPPSLTASRKTTSVPELGLCPKPREDCSLLLREDLPQGTIMSTNPL</sequence>
<accession>A0A7J8KHQ3</accession>
<proteinExistence type="predicted"/>
<evidence type="ECO:0000313" key="1">
    <source>
        <dbReference type="EMBL" id="KAF6508345.1"/>
    </source>
</evidence>
<organism evidence="1 2">
    <name type="scientific">Rousettus aegyptiacus</name>
    <name type="common">Egyptian fruit bat</name>
    <name type="synonym">Pteropus aegyptiacus</name>
    <dbReference type="NCBI Taxonomy" id="9407"/>
    <lineage>
        <taxon>Eukaryota</taxon>
        <taxon>Metazoa</taxon>
        <taxon>Chordata</taxon>
        <taxon>Craniata</taxon>
        <taxon>Vertebrata</taxon>
        <taxon>Euteleostomi</taxon>
        <taxon>Mammalia</taxon>
        <taxon>Eutheria</taxon>
        <taxon>Laurasiatheria</taxon>
        <taxon>Chiroptera</taxon>
        <taxon>Yinpterochiroptera</taxon>
        <taxon>Pteropodoidea</taxon>
        <taxon>Pteropodidae</taxon>
        <taxon>Rousettinae</taxon>
        <taxon>Rousettus</taxon>
    </lineage>
</organism>
<reference evidence="1 2" key="1">
    <citation type="journal article" date="2020" name="Nature">
        <title>Six reference-quality genomes reveal evolution of bat adaptations.</title>
        <authorList>
            <person name="Jebb D."/>
            <person name="Huang Z."/>
            <person name="Pippel M."/>
            <person name="Hughes G.M."/>
            <person name="Lavrichenko K."/>
            <person name="Devanna P."/>
            <person name="Winkler S."/>
            <person name="Jermiin L.S."/>
            <person name="Skirmuntt E.C."/>
            <person name="Katzourakis A."/>
            <person name="Burkitt-Gray L."/>
            <person name="Ray D.A."/>
            <person name="Sullivan K.A.M."/>
            <person name="Roscito J.G."/>
            <person name="Kirilenko B.M."/>
            <person name="Davalos L.M."/>
            <person name="Corthals A.P."/>
            <person name="Power M.L."/>
            <person name="Jones G."/>
            <person name="Ransome R.D."/>
            <person name="Dechmann D.K.N."/>
            <person name="Locatelli A.G."/>
            <person name="Puechmaille S.J."/>
            <person name="Fedrigo O."/>
            <person name="Jarvis E.D."/>
            <person name="Hiller M."/>
            <person name="Vernes S.C."/>
            <person name="Myers E.W."/>
            <person name="Teeling E.C."/>
        </authorList>
    </citation>
    <scope>NUCLEOTIDE SEQUENCE [LARGE SCALE GENOMIC DNA]</scope>
    <source>
        <strain evidence="1">MRouAeg1</strain>
        <tissue evidence="1">Muscle</tissue>
    </source>
</reference>
<evidence type="ECO:0000313" key="2">
    <source>
        <dbReference type="Proteomes" id="UP000593571"/>
    </source>
</evidence>